<evidence type="ECO:0000259" key="6">
    <source>
        <dbReference type="SMART" id="SM00693"/>
    </source>
</evidence>
<dbReference type="InterPro" id="IPR006614">
    <property type="entry name" value="Peroxin/Ferlin"/>
</dbReference>
<dbReference type="Pfam" id="PF06398">
    <property type="entry name" value="Pex24p"/>
    <property type="match status" value="1"/>
</dbReference>
<name>A0ABR3PIT7_9PEZI</name>
<dbReference type="PANTHER" id="PTHR31679:SF2">
    <property type="entry name" value="PEROXISOMAL MEMBRANE PROTEIN PEX30-RELATED"/>
    <property type="match status" value="1"/>
</dbReference>
<proteinExistence type="predicted"/>
<reference evidence="7 8" key="1">
    <citation type="submission" date="2024-07" db="EMBL/GenBank/DDBJ databases">
        <title>Draft sequence of the Neodothiora populina.</title>
        <authorList>
            <person name="Drown D.D."/>
            <person name="Schuette U.S."/>
            <person name="Buechlein A.B."/>
            <person name="Rusch D.R."/>
            <person name="Winton L.W."/>
            <person name="Adams G.A."/>
        </authorList>
    </citation>
    <scope>NUCLEOTIDE SEQUENCE [LARGE SCALE GENOMIC DNA]</scope>
    <source>
        <strain evidence="7 8">CPC 39397</strain>
    </source>
</reference>
<evidence type="ECO:0000313" key="7">
    <source>
        <dbReference type="EMBL" id="KAL1305661.1"/>
    </source>
</evidence>
<keyword evidence="4" id="KW-0472">Membrane</keyword>
<accession>A0ABR3PIT7</accession>
<comment type="subcellular location">
    <subcellularLocation>
        <location evidence="1">Endomembrane system</location>
        <topology evidence="1">Multi-pass membrane protein</topology>
    </subcellularLocation>
</comment>
<dbReference type="InterPro" id="IPR052646">
    <property type="entry name" value="Peroxisomal_PEX28-32"/>
</dbReference>
<feature type="domain" description="Peroxin/Ferlin" evidence="6">
    <location>
        <begin position="244"/>
        <end position="310"/>
    </location>
</feature>
<sequence length="406" mass="46900">MERDRSPSVTASFSSSNTTTTRRQTITSRQTPLLRSTPPQITRTLTNGYPFVVPLNQLAGLLSWTTENQWNSFLLVASFWFTVLYGEWIIKWTGPLIVTATLITAMYYRRYSPLSSRQQEKTLDDIVSTFELFNTRCQVLLDPFSKLTDFLSTQQTATSATTRPALTTLFTRILIASPLWWFFAWTLNTRRVILLFGTLVLTWHSRPARISRIILWRSRFVRRTFVTITSLDVDKKIVAKAKTPPSSYVGIYENQRRWLGIGWTTSMLAYERAAWTDEMLEETTSPQDYKLAPGQAWTEPEWKVDDWVYYDNKWKDGQTKDGWGRYTRQRRWSRRIDGQAVVEKKEKKQTQRHNRSKSFAYDDTGSSSLSRAGMSNDENDTPTPTAILKEKEAEWGLGDDVIAGLG</sequence>
<keyword evidence="3" id="KW-1133">Transmembrane helix</keyword>
<evidence type="ECO:0000256" key="5">
    <source>
        <dbReference type="SAM" id="MobiDB-lite"/>
    </source>
</evidence>
<feature type="region of interest" description="Disordered" evidence="5">
    <location>
        <begin position="338"/>
        <end position="392"/>
    </location>
</feature>
<feature type="region of interest" description="Disordered" evidence="5">
    <location>
        <begin position="1"/>
        <end position="37"/>
    </location>
</feature>
<evidence type="ECO:0000256" key="2">
    <source>
        <dbReference type="ARBA" id="ARBA00022692"/>
    </source>
</evidence>
<gene>
    <name evidence="7" type="ORF">AAFC00_007255</name>
</gene>
<keyword evidence="2" id="KW-0812">Transmembrane</keyword>
<dbReference type="PANTHER" id="PTHR31679">
    <property type="entry name" value="PEROXISOMAL MEMBRANE PROTEIN PEX30-RELATED"/>
    <property type="match status" value="1"/>
</dbReference>
<comment type="caution">
    <text evidence="7">The sequence shown here is derived from an EMBL/GenBank/DDBJ whole genome shotgun (WGS) entry which is preliminary data.</text>
</comment>
<evidence type="ECO:0000313" key="8">
    <source>
        <dbReference type="Proteomes" id="UP001562354"/>
    </source>
</evidence>
<evidence type="ECO:0000256" key="1">
    <source>
        <dbReference type="ARBA" id="ARBA00004127"/>
    </source>
</evidence>
<feature type="compositionally biased region" description="Low complexity" evidence="5">
    <location>
        <begin position="7"/>
        <end position="29"/>
    </location>
</feature>
<feature type="compositionally biased region" description="Basic and acidic residues" evidence="5">
    <location>
        <begin position="338"/>
        <end position="349"/>
    </location>
</feature>
<dbReference type="GeneID" id="95980954"/>
<protein>
    <recommendedName>
        <fullName evidence="6">Peroxin/Ferlin domain-containing protein</fullName>
    </recommendedName>
</protein>
<keyword evidence="8" id="KW-1185">Reference proteome</keyword>
<dbReference type="InterPro" id="IPR010482">
    <property type="entry name" value="TECPR1-like_DysF"/>
</dbReference>
<dbReference type="EMBL" id="JBFMKM010000006">
    <property type="protein sequence ID" value="KAL1305661.1"/>
    <property type="molecule type" value="Genomic_DNA"/>
</dbReference>
<organism evidence="7 8">
    <name type="scientific">Neodothiora populina</name>
    <dbReference type="NCBI Taxonomy" id="2781224"/>
    <lineage>
        <taxon>Eukaryota</taxon>
        <taxon>Fungi</taxon>
        <taxon>Dikarya</taxon>
        <taxon>Ascomycota</taxon>
        <taxon>Pezizomycotina</taxon>
        <taxon>Dothideomycetes</taxon>
        <taxon>Dothideomycetidae</taxon>
        <taxon>Dothideales</taxon>
        <taxon>Dothioraceae</taxon>
        <taxon>Neodothiora</taxon>
    </lineage>
</organism>
<evidence type="ECO:0000256" key="3">
    <source>
        <dbReference type="ARBA" id="ARBA00022989"/>
    </source>
</evidence>
<dbReference type="RefSeq" id="XP_069201934.1">
    <property type="nucleotide sequence ID" value="XM_069347327.1"/>
</dbReference>
<dbReference type="SMART" id="SM00693">
    <property type="entry name" value="DysFN"/>
    <property type="match status" value="1"/>
</dbReference>
<evidence type="ECO:0000256" key="4">
    <source>
        <dbReference type="ARBA" id="ARBA00023136"/>
    </source>
</evidence>
<dbReference type="Proteomes" id="UP001562354">
    <property type="component" value="Unassembled WGS sequence"/>
</dbReference>